<dbReference type="AlphaFoldDB" id="A0A6C0B6A4"/>
<organism evidence="1">
    <name type="scientific">viral metagenome</name>
    <dbReference type="NCBI Taxonomy" id="1070528"/>
    <lineage>
        <taxon>unclassified sequences</taxon>
        <taxon>metagenomes</taxon>
        <taxon>organismal metagenomes</taxon>
    </lineage>
</organism>
<protein>
    <submittedName>
        <fullName evidence="1">Uncharacterized protein</fullName>
    </submittedName>
</protein>
<proteinExistence type="predicted"/>
<name>A0A6C0B6A4_9ZZZZ</name>
<sequence>MNFSPNHKTLEYIYTICENKTTCSDEFKSAKHKFLNIQLQKRTIGVYSINGEEFEFDQNVILYLRTLRDIISSDVPYNQKINTVFKEIVAMLNAIELSFYTIRKEQNNVFMLRPTEFFTFFSKIKKHDTLIYEIYINLAKEYLNQLEYMAYTIINKVDELNYDLKSYSNDFFNMFIEIHEPEKANDCN</sequence>
<accession>A0A6C0B6A4</accession>
<reference evidence="1" key="1">
    <citation type="journal article" date="2020" name="Nature">
        <title>Giant virus diversity and host interactions through global metagenomics.</title>
        <authorList>
            <person name="Schulz F."/>
            <person name="Roux S."/>
            <person name="Paez-Espino D."/>
            <person name="Jungbluth S."/>
            <person name="Walsh D.A."/>
            <person name="Denef V.J."/>
            <person name="McMahon K.D."/>
            <person name="Konstantinidis K.T."/>
            <person name="Eloe-Fadrosh E.A."/>
            <person name="Kyrpides N.C."/>
            <person name="Woyke T."/>
        </authorList>
    </citation>
    <scope>NUCLEOTIDE SEQUENCE</scope>
    <source>
        <strain evidence="1">GVMAG-M-3300010158-13</strain>
    </source>
</reference>
<dbReference type="EMBL" id="MN739088">
    <property type="protein sequence ID" value="QHS87747.1"/>
    <property type="molecule type" value="Genomic_DNA"/>
</dbReference>
<evidence type="ECO:0000313" key="1">
    <source>
        <dbReference type="EMBL" id="QHS87747.1"/>
    </source>
</evidence>